<dbReference type="InterPro" id="IPR011330">
    <property type="entry name" value="Glyco_hydro/deAcase_b/a-brl"/>
</dbReference>
<dbReference type="InterPro" id="IPR050248">
    <property type="entry name" value="Polysacc_deacetylase_ArnD"/>
</dbReference>
<sequence>MALTFDDGPGPYTGWLLDILAERRVRASFFVVGRMVSEEDEAVLRRMVAEGHELGNHTWNHPQLTRLGPGEVREELGRTQWLVKRVTGVTMDLMRPPYGLTGPWVAAESRHLGLAQILWNVDTRDWHDRDVSIVAHRAAGAGPGSIVLLHDIHPSTVRAVPRLLDDLAGKGYRFVTLSELYGRRPVPGRRYYHNP</sequence>
<evidence type="ECO:0000313" key="4">
    <source>
        <dbReference type="EMBL" id="GAA3005647.1"/>
    </source>
</evidence>
<dbReference type="EMBL" id="BAAAWD010000007">
    <property type="protein sequence ID" value="GAA3005647.1"/>
    <property type="molecule type" value="Genomic_DNA"/>
</dbReference>
<dbReference type="Gene3D" id="3.20.20.370">
    <property type="entry name" value="Glycoside hydrolase/deacetylase"/>
    <property type="match status" value="1"/>
</dbReference>
<dbReference type="PANTHER" id="PTHR10587:SF133">
    <property type="entry name" value="CHITIN DEACETYLASE 1-RELATED"/>
    <property type="match status" value="1"/>
</dbReference>
<evidence type="ECO:0000256" key="2">
    <source>
        <dbReference type="ARBA" id="ARBA00022801"/>
    </source>
</evidence>
<dbReference type="Proteomes" id="UP001499930">
    <property type="component" value="Unassembled WGS sequence"/>
</dbReference>
<dbReference type="Pfam" id="PF01522">
    <property type="entry name" value="Polysacc_deac_1"/>
    <property type="match status" value="1"/>
</dbReference>
<comment type="caution">
    <text evidence="4">The sequence shown here is derived from an EMBL/GenBank/DDBJ whole genome shotgun (WGS) entry which is preliminary data.</text>
</comment>
<dbReference type="PROSITE" id="PS51677">
    <property type="entry name" value="NODB"/>
    <property type="match status" value="1"/>
</dbReference>
<keyword evidence="5" id="KW-1185">Reference proteome</keyword>
<proteinExistence type="predicted"/>
<keyword evidence="2" id="KW-0378">Hydrolase</keyword>
<feature type="domain" description="NodB homology" evidence="3">
    <location>
        <begin position="1"/>
        <end position="175"/>
    </location>
</feature>
<dbReference type="PANTHER" id="PTHR10587">
    <property type="entry name" value="GLYCOSYL TRANSFERASE-RELATED"/>
    <property type="match status" value="1"/>
</dbReference>
<name>A0ABP6KH08_9ACTN</name>
<accession>A0ABP6KH08</accession>
<gene>
    <name evidence="4" type="ORF">GCM10017559_29230</name>
</gene>
<reference evidence="5" key="1">
    <citation type="journal article" date="2019" name="Int. J. Syst. Evol. Microbiol.">
        <title>The Global Catalogue of Microorganisms (GCM) 10K type strain sequencing project: providing services to taxonomists for standard genome sequencing and annotation.</title>
        <authorList>
            <consortium name="The Broad Institute Genomics Platform"/>
            <consortium name="The Broad Institute Genome Sequencing Center for Infectious Disease"/>
            <person name="Wu L."/>
            <person name="Ma J."/>
        </authorList>
    </citation>
    <scope>NUCLEOTIDE SEQUENCE [LARGE SCALE GENOMIC DNA]</scope>
    <source>
        <strain evidence="5">JCM 3106</strain>
    </source>
</reference>
<evidence type="ECO:0000256" key="1">
    <source>
        <dbReference type="ARBA" id="ARBA00022723"/>
    </source>
</evidence>
<dbReference type="SUPFAM" id="SSF88713">
    <property type="entry name" value="Glycoside hydrolase/deacetylase"/>
    <property type="match status" value="1"/>
</dbReference>
<dbReference type="InterPro" id="IPR002509">
    <property type="entry name" value="NODB_dom"/>
</dbReference>
<evidence type="ECO:0000313" key="5">
    <source>
        <dbReference type="Proteomes" id="UP001499930"/>
    </source>
</evidence>
<keyword evidence="1" id="KW-0479">Metal-binding</keyword>
<organism evidence="4 5">
    <name type="scientific">Streptosporangium longisporum</name>
    <dbReference type="NCBI Taxonomy" id="46187"/>
    <lineage>
        <taxon>Bacteria</taxon>
        <taxon>Bacillati</taxon>
        <taxon>Actinomycetota</taxon>
        <taxon>Actinomycetes</taxon>
        <taxon>Streptosporangiales</taxon>
        <taxon>Streptosporangiaceae</taxon>
        <taxon>Streptosporangium</taxon>
    </lineage>
</organism>
<evidence type="ECO:0000259" key="3">
    <source>
        <dbReference type="PROSITE" id="PS51677"/>
    </source>
</evidence>
<protein>
    <recommendedName>
        <fullName evidence="3">NodB homology domain-containing protein</fullName>
    </recommendedName>
</protein>